<evidence type="ECO:0000256" key="12">
    <source>
        <dbReference type="ARBA" id="ARBA00023316"/>
    </source>
</evidence>
<dbReference type="PANTHER" id="PTHR12250">
    <property type="entry name" value="PHOSPHATIDYLINOSITOL GLYCAN, CLASS N"/>
    <property type="match status" value="1"/>
</dbReference>
<dbReference type="InterPro" id="IPR007070">
    <property type="entry name" value="GPI_EtnP_transferase_1"/>
</dbReference>
<keyword evidence="5 14" id="KW-0337">GPI-anchor biosynthesis</keyword>
<dbReference type="InterPro" id="IPR017852">
    <property type="entry name" value="GPI_EtnP_transferase_1_C"/>
</dbReference>
<dbReference type="OrthoDB" id="2748310at2759"/>
<dbReference type="Proteomes" id="UP000024837">
    <property type="component" value="Unassembled WGS sequence"/>
</dbReference>
<dbReference type="FunFam" id="3.40.720.10:FF:000015">
    <property type="entry name" value="GPI ethanolamine phosphate transferase 1"/>
    <property type="match status" value="1"/>
</dbReference>
<sequence>MQLTRLGFLAVAAIFHFTYIWSIFDIYFVSPIVHGMRHYQSGAEAPAKRLFLIVGDGLRADKCFQSHNPPFLKDDEDPTPRPMAPYLRSRVLRAGSFGVSHTRMPTESRPGHVAMIAGLYEDVSSVTTGWKLNPVNFDSVFNQSRHTWSWGSPDILPMFKEGAVPGKIDAYMYSEEEEDYTADPTNLDRWVFDHVQEFFARAADDNELHAAVNADSVVFFLHLLGLDTSGHAYRPYSPEYLKNIEVVDKGVQELVDMVDNFYGHDDKTAWVFTADHGMSDWGSHGDGHPDNTRTPLIAWGAGIRSPEIAPNGETAQGHDEFSRDWNLNNIKRVDIDQADIAALMAHLVGLNFPANSVGVLPLGFLDASEKEKAQSLFANALEILEMFKVKEAKKIATQINFVPFAPLHDGLNSSVSRTTRIHSLIKSGDYDSAIASSKDLIAVALQGLRYMQTYDWLFLRTLVTLGYLGWISFALTVIIRQYFLQKDFDNAWSYAALATFLSFLTGIYIVFYIQESPWTYYLYAFAPLFFWCQVWVSRRDLIEGLPLLVQHRSSAQGWQVALKTAGFLAVLEAMVYGYFQRVTFTVCFLLGTIWPWLYGMDFVKRNRRTVAFWIISCGSMSVFTLLPVIKLESLFQIHLAGFFMLSAGIGYIKYGHHIFNQHEIKYIETFTGIYTQTLLGVQCGLIGISMIVTHASVESLRAKQGLPLGNQVLGWAILALSPLTLMLHSLSPLGNYQHKLMVIFLTFSPTFIILTIAYEGLFYVSFCAMLASWVQMEYKIQQAYDVEEYGKTQSNTRPLAIGDYRIALFFFFFIQAGFFGTGNVASLSSFSLESVYRLITVFNPFTMGALLIFKLLIPFAVISANLGILNRLLRVPRSALFMIVMSISDILTLNFFYMVKDEGSWLDIGTTISHFVIGSLLCVFVAVLEFLSEIFIGEIVVAKAKEE</sequence>
<evidence type="ECO:0000256" key="9">
    <source>
        <dbReference type="ARBA" id="ARBA00022989"/>
    </source>
</evidence>
<evidence type="ECO:0000256" key="5">
    <source>
        <dbReference type="ARBA" id="ARBA00022502"/>
    </source>
</evidence>
<evidence type="ECO:0000313" key="17">
    <source>
        <dbReference type="Proteomes" id="UP000024837"/>
    </source>
</evidence>
<feature type="transmembrane region" description="Helical" evidence="14">
    <location>
        <begin position="610"/>
        <end position="629"/>
    </location>
</feature>
<feature type="domain" description="GPI ethanolamine phosphate transferase 1 C-terminal" evidence="15">
    <location>
        <begin position="446"/>
        <end position="904"/>
    </location>
</feature>
<feature type="transmembrane region" description="Helical" evidence="14">
    <location>
        <begin position="491"/>
        <end position="513"/>
    </location>
</feature>
<evidence type="ECO:0000256" key="1">
    <source>
        <dbReference type="ARBA" id="ARBA00004477"/>
    </source>
</evidence>
<feature type="transmembrane region" description="Helical" evidence="14">
    <location>
        <begin position="635"/>
        <end position="652"/>
    </location>
</feature>
<feature type="transmembrane region" description="Helical" evidence="14">
    <location>
        <begin position="880"/>
        <end position="899"/>
    </location>
</feature>
<feature type="transmembrane region" description="Helical" evidence="14">
    <location>
        <begin position="806"/>
        <end position="825"/>
    </location>
</feature>
<comment type="pathway">
    <text evidence="2 14">Glycolipid biosynthesis; glycosylphosphatidylinositol-anchor biosynthesis.</text>
</comment>
<dbReference type="EMBL" id="KI966411">
    <property type="protein sequence ID" value="EWC47193.1"/>
    <property type="molecule type" value="Genomic_DNA"/>
</dbReference>
<dbReference type="Gene3D" id="3.40.720.10">
    <property type="entry name" value="Alkaline Phosphatase, subunit A"/>
    <property type="match status" value="1"/>
</dbReference>
<dbReference type="Pfam" id="PF01663">
    <property type="entry name" value="Phosphodiest"/>
    <property type="match status" value="1"/>
</dbReference>
<feature type="transmembrane region" description="Helical" evidence="14">
    <location>
        <begin position="712"/>
        <end position="731"/>
    </location>
</feature>
<evidence type="ECO:0000256" key="7">
    <source>
        <dbReference type="ARBA" id="ARBA00022692"/>
    </source>
</evidence>
<proteinExistence type="inferred from homology"/>
<reference evidence="16 17" key="1">
    <citation type="submission" date="2013-05" db="EMBL/GenBank/DDBJ databases">
        <title>Drechslerella stenobrocha genome reveals carnivorous origination and mechanical trapping mechanism of predatory fungi.</title>
        <authorList>
            <person name="Liu X."/>
            <person name="Zhang W."/>
            <person name="Liu K."/>
        </authorList>
    </citation>
    <scope>NUCLEOTIDE SEQUENCE [LARGE SCALE GENOMIC DNA]</scope>
    <source>
        <strain evidence="16 17">248</strain>
    </source>
</reference>
<dbReference type="GO" id="GO:0051377">
    <property type="term" value="F:mannose-ethanolamine phosphotransferase activity"/>
    <property type="evidence" value="ECO:0007669"/>
    <property type="project" value="UniProtKB-UniRule"/>
</dbReference>
<evidence type="ECO:0000256" key="6">
    <source>
        <dbReference type="ARBA" id="ARBA00022679"/>
    </source>
</evidence>
<evidence type="ECO:0000256" key="4">
    <source>
        <dbReference type="ARBA" id="ARBA00020831"/>
    </source>
</evidence>
<dbReference type="InterPro" id="IPR002591">
    <property type="entry name" value="Phosphodiest/P_Trfase"/>
</dbReference>
<feature type="transmembrane region" description="Helical" evidence="14">
    <location>
        <begin position="845"/>
        <end position="868"/>
    </location>
</feature>
<keyword evidence="11" id="KW-0325">Glycoprotein</keyword>
<dbReference type="AlphaFoldDB" id="W7I4V0"/>
<dbReference type="SUPFAM" id="SSF53649">
    <property type="entry name" value="Alkaline phosphatase-like"/>
    <property type="match status" value="1"/>
</dbReference>
<dbReference type="PANTHER" id="PTHR12250:SF0">
    <property type="entry name" value="GPI ETHANOLAMINE PHOSPHATE TRANSFERASE 1"/>
    <property type="match status" value="1"/>
</dbReference>
<keyword evidence="6 14" id="KW-0808">Transferase</keyword>
<keyword evidence="10 14" id="KW-0472">Membrane</keyword>
<organism evidence="16 17">
    <name type="scientific">Drechslerella stenobrocha 248</name>
    <dbReference type="NCBI Taxonomy" id="1043628"/>
    <lineage>
        <taxon>Eukaryota</taxon>
        <taxon>Fungi</taxon>
        <taxon>Dikarya</taxon>
        <taxon>Ascomycota</taxon>
        <taxon>Pezizomycotina</taxon>
        <taxon>Orbiliomycetes</taxon>
        <taxon>Orbiliales</taxon>
        <taxon>Orbiliaceae</taxon>
        <taxon>Drechslerella</taxon>
    </lineage>
</organism>
<keyword evidence="7 14" id="KW-0812">Transmembrane</keyword>
<dbReference type="GO" id="GO:0006506">
    <property type="term" value="P:GPI anchor biosynthetic process"/>
    <property type="evidence" value="ECO:0007669"/>
    <property type="project" value="UniProtKB-UniPathway"/>
</dbReference>
<feature type="transmembrane region" description="Helical" evidence="14">
    <location>
        <begin position="457"/>
        <end position="479"/>
    </location>
</feature>
<feature type="transmembrane region" description="Helical" evidence="14">
    <location>
        <begin position="6"/>
        <end position="29"/>
    </location>
</feature>
<dbReference type="Pfam" id="PF04987">
    <property type="entry name" value="PigN"/>
    <property type="match status" value="1"/>
</dbReference>
<keyword evidence="8 14" id="KW-0256">Endoplasmic reticulum</keyword>
<dbReference type="GO" id="GO:0005789">
    <property type="term" value="C:endoplasmic reticulum membrane"/>
    <property type="evidence" value="ECO:0007669"/>
    <property type="project" value="UniProtKB-SubCell"/>
</dbReference>
<evidence type="ECO:0000256" key="11">
    <source>
        <dbReference type="ARBA" id="ARBA00023180"/>
    </source>
</evidence>
<dbReference type="InterPro" id="IPR017850">
    <property type="entry name" value="Alkaline_phosphatase_core_sf"/>
</dbReference>
<accession>W7I4V0</accession>
<feature type="transmembrane region" description="Helical" evidence="14">
    <location>
        <begin position="911"/>
        <end position="931"/>
    </location>
</feature>
<dbReference type="UniPathway" id="UPA00196"/>
<evidence type="ECO:0000256" key="13">
    <source>
        <dbReference type="ARBA" id="ARBA00024850"/>
    </source>
</evidence>
<dbReference type="InterPro" id="IPR037671">
    <property type="entry name" value="PIGN_N"/>
</dbReference>
<evidence type="ECO:0000259" key="15">
    <source>
        <dbReference type="Pfam" id="PF04987"/>
    </source>
</evidence>
<dbReference type="CDD" id="cd16020">
    <property type="entry name" value="GPI_EPT_1"/>
    <property type="match status" value="1"/>
</dbReference>
<gene>
    <name evidence="16" type="ORF">DRE_03312</name>
</gene>
<dbReference type="HOGENOM" id="CLU_007676_0_0_1"/>
<keyword evidence="12" id="KW-0961">Cell wall biogenesis/degradation</keyword>
<comment type="similarity">
    <text evidence="3 14">Belongs to the PIGG/PIGN/PIGO family. PIGN subfamily.</text>
</comment>
<evidence type="ECO:0000256" key="2">
    <source>
        <dbReference type="ARBA" id="ARBA00004687"/>
    </source>
</evidence>
<evidence type="ECO:0000256" key="3">
    <source>
        <dbReference type="ARBA" id="ARBA00008400"/>
    </source>
</evidence>
<feature type="transmembrane region" description="Helical" evidence="14">
    <location>
        <begin position="578"/>
        <end position="598"/>
    </location>
</feature>
<comment type="subcellular location">
    <subcellularLocation>
        <location evidence="1 14">Endoplasmic reticulum membrane</location>
        <topology evidence="1 14">Multi-pass membrane protein</topology>
    </subcellularLocation>
</comment>
<keyword evidence="9 14" id="KW-1133">Transmembrane helix</keyword>
<evidence type="ECO:0000256" key="14">
    <source>
        <dbReference type="RuleBase" id="RU367138"/>
    </source>
</evidence>
<evidence type="ECO:0000256" key="8">
    <source>
        <dbReference type="ARBA" id="ARBA00022824"/>
    </source>
</evidence>
<comment type="function">
    <text evidence="13 14">Ethanolamine phosphate transferase involved in glycosylphosphatidylinositol-anchor biosynthesis. Transfers ethanolamine phosphate to the first alpha-1,4-linked mannose of the glycosylphosphatidylinositol precursor of GPI-anchor.</text>
</comment>
<keyword evidence="17" id="KW-1185">Reference proteome</keyword>
<protein>
    <recommendedName>
        <fullName evidence="4 14">GPI ethanolamine phosphate transferase 1</fullName>
        <ecNumber evidence="14">2.-.-.-</ecNumber>
    </recommendedName>
</protein>
<evidence type="ECO:0000256" key="10">
    <source>
        <dbReference type="ARBA" id="ARBA00023136"/>
    </source>
</evidence>
<feature type="transmembrane region" description="Helical" evidence="14">
    <location>
        <begin position="751"/>
        <end position="774"/>
    </location>
</feature>
<name>W7I4V0_9PEZI</name>
<dbReference type="GO" id="GO:0071555">
    <property type="term" value="P:cell wall organization"/>
    <property type="evidence" value="ECO:0007669"/>
    <property type="project" value="UniProtKB-KW"/>
</dbReference>
<dbReference type="EC" id="2.-.-.-" evidence="14"/>
<evidence type="ECO:0000313" key="16">
    <source>
        <dbReference type="EMBL" id="EWC47193.1"/>
    </source>
</evidence>